<keyword evidence="4" id="KW-0533">Nickel</keyword>
<evidence type="ECO:0000256" key="7">
    <source>
        <dbReference type="ARBA" id="ARBA00023211"/>
    </source>
</evidence>
<comment type="catalytic activity">
    <reaction evidence="9 10">
        <text>beta-D-fructose 6-phosphate = dihydroxyacetone + D-glyceraldehyde 3-phosphate</text>
        <dbReference type="Rhea" id="RHEA:28002"/>
        <dbReference type="ChEBI" id="CHEBI:16016"/>
        <dbReference type="ChEBI" id="CHEBI:57634"/>
        <dbReference type="ChEBI" id="CHEBI:59776"/>
    </reaction>
</comment>
<keyword evidence="10" id="KW-0489">Methyltransferase</keyword>
<evidence type="ECO:0000256" key="10">
    <source>
        <dbReference type="RuleBase" id="RU367030"/>
    </source>
</evidence>
<dbReference type="GO" id="GO:0006974">
    <property type="term" value="P:DNA damage response"/>
    <property type="evidence" value="ECO:0007669"/>
    <property type="project" value="TreeGrafter"/>
</dbReference>
<evidence type="ECO:0000256" key="8">
    <source>
        <dbReference type="ARBA" id="ARBA00045980"/>
    </source>
</evidence>
<comment type="catalytic activity">
    <reaction evidence="1 10">
        <text>L-glutamyl-[protein] + S-adenosyl-L-methionine = [protein]-L-glutamate 5-O-methyl ester + S-adenosyl-L-homocysteine</text>
        <dbReference type="Rhea" id="RHEA:24452"/>
        <dbReference type="Rhea" id="RHEA-COMP:10208"/>
        <dbReference type="Rhea" id="RHEA-COMP:10311"/>
        <dbReference type="ChEBI" id="CHEBI:29973"/>
        <dbReference type="ChEBI" id="CHEBI:57856"/>
        <dbReference type="ChEBI" id="CHEBI:59789"/>
        <dbReference type="ChEBI" id="CHEBI:82795"/>
    </reaction>
</comment>
<evidence type="ECO:0000256" key="5">
    <source>
        <dbReference type="ARBA" id="ARBA00022723"/>
    </source>
</evidence>
<evidence type="ECO:0000256" key="2">
    <source>
        <dbReference type="ARBA" id="ARBA00001326"/>
    </source>
</evidence>
<dbReference type="InterPro" id="IPR039763">
    <property type="entry name" value="ARMT1"/>
</dbReference>
<dbReference type="EMBL" id="CAJFDH010000005">
    <property type="protein sequence ID" value="CAD5224779.1"/>
    <property type="molecule type" value="Genomic_DNA"/>
</dbReference>
<evidence type="ECO:0000313" key="12">
    <source>
        <dbReference type="EMBL" id="CAD5224779.1"/>
    </source>
</evidence>
<reference evidence="12" key="1">
    <citation type="submission" date="2020-09" db="EMBL/GenBank/DDBJ databases">
        <authorList>
            <person name="Kikuchi T."/>
        </authorList>
    </citation>
    <scope>NUCLEOTIDE SEQUENCE</scope>
    <source>
        <strain evidence="12">SH1</strain>
    </source>
</reference>
<gene>
    <name evidence="12" type="ORF">BOKJ2_LOCUS11249</name>
</gene>
<dbReference type="AlphaFoldDB" id="A0A811LBZ6"/>
<comment type="cofactor">
    <cofactor evidence="10">
        <name>Mn(2+)</name>
        <dbReference type="ChEBI" id="CHEBI:29035"/>
    </cofactor>
    <cofactor evidence="10">
        <name>Ni(2+)</name>
        <dbReference type="ChEBI" id="CHEBI:49786"/>
    </cofactor>
</comment>
<dbReference type="EC" id="2.1.1.-" evidence="10"/>
<evidence type="ECO:0000259" key="11">
    <source>
        <dbReference type="Pfam" id="PF01937"/>
    </source>
</evidence>
<comment type="similarity">
    <text evidence="3 10">Belongs to the damage-control phosphatase family. Sugar phosphate phosphatase III subfamily.</text>
</comment>
<protein>
    <recommendedName>
        <fullName evidence="10">Sugar phosphate phosphatase</fullName>
        <ecNumber evidence="10">2.1.1.-</ecNumber>
        <ecNumber evidence="10">3.1.3.-</ecNumber>
    </recommendedName>
</protein>
<accession>A0A811LBZ6</accession>
<keyword evidence="5 10" id="KW-0479">Metal-binding</keyword>
<dbReference type="GO" id="GO:0005634">
    <property type="term" value="C:nucleus"/>
    <property type="evidence" value="ECO:0007669"/>
    <property type="project" value="TreeGrafter"/>
</dbReference>
<evidence type="ECO:0000256" key="6">
    <source>
        <dbReference type="ARBA" id="ARBA00022801"/>
    </source>
</evidence>
<comment type="function">
    <text evidence="8 10">Metal-dependent phosphatase that shows phosphatase activity against several substrates, including fructose-1-phosphate and fructose-6-phosphate. Its preference for fructose-1-phosphate, a strong glycating agent that causes DNA damage rather than a canonical yeast metabolite, suggests a damage-control function in hexose phosphate metabolism. Has also been shown to have O-methyltransferase activity that methylates glutamate residues of target proteins to form gamma-glutamyl methyl ester residues. Possibly methylates PCNA, suggesting it is involved in the DNA damage response.</text>
</comment>
<dbReference type="GO" id="GO:0030643">
    <property type="term" value="P:intracellular phosphate ion homeostasis"/>
    <property type="evidence" value="ECO:0007669"/>
    <property type="project" value="UniProtKB-ARBA"/>
</dbReference>
<evidence type="ECO:0000256" key="1">
    <source>
        <dbReference type="ARBA" id="ARBA00000807"/>
    </source>
</evidence>
<evidence type="ECO:0000256" key="9">
    <source>
        <dbReference type="ARBA" id="ARBA00048809"/>
    </source>
</evidence>
<keyword evidence="6 10" id="KW-0378">Hydrolase</keyword>
<dbReference type="GO" id="GO:0046872">
    <property type="term" value="F:metal ion binding"/>
    <property type="evidence" value="ECO:0007669"/>
    <property type="project" value="UniProtKB-UniRule"/>
</dbReference>
<name>A0A811LBZ6_9BILA</name>
<keyword evidence="13" id="KW-1185">Reference proteome</keyword>
<dbReference type="Gene3D" id="1.20.930.60">
    <property type="match status" value="1"/>
</dbReference>
<dbReference type="GO" id="GO:0032259">
    <property type="term" value="P:methylation"/>
    <property type="evidence" value="ECO:0007669"/>
    <property type="project" value="UniProtKB-KW"/>
</dbReference>
<dbReference type="GO" id="GO:0016462">
    <property type="term" value="F:pyrophosphatase activity"/>
    <property type="evidence" value="ECO:0007669"/>
    <property type="project" value="UniProtKB-ARBA"/>
</dbReference>
<comment type="caution">
    <text evidence="12">The sequence shown here is derived from an EMBL/GenBank/DDBJ whole genome shotgun (WGS) entry which is preliminary data.</text>
</comment>
<dbReference type="Gene3D" id="3.40.50.10880">
    <property type="entry name" value="Uncharacterised protein PF01937, DUF89, domain 3"/>
    <property type="match status" value="1"/>
</dbReference>
<dbReference type="SUPFAM" id="SSF111321">
    <property type="entry name" value="AF1104-like"/>
    <property type="match status" value="1"/>
</dbReference>
<proteinExistence type="inferred from homology"/>
<dbReference type="PANTHER" id="PTHR12260">
    <property type="entry name" value="DAMAGE-CONTROL PHOSPHATASE ARMT1"/>
    <property type="match status" value="1"/>
</dbReference>
<evidence type="ECO:0000313" key="13">
    <source>
        <dbReference type="Proteomes" id="UP000614601"/>
    </source>
</evidence>
<evidence type="ECO:0000256" key="4">
    <source>
        <dbReference type="ARBA" id="ARBA00022596"/>
    </source>
</evidence>
<dbReference type="PANTHER" id="PTHR12260:SF6">
    <property type="entry name" value="DAMAGE-CONTROL PHOSPHATASE ARMT1"/>
    <property type="match status" value="1"/>
</dbReference>
<dbReference type="EC" id="3.1.3.-" evidence="10"/>
<dbReference type="Pfam" id="PF01937">
    <property type="entry name" value="ARMT1-like_dom"/>
    <property type="match status" value="1"/>
</dbReference>
<evidence type="ECO:0000256" key="3">
    <source>
        <dbReference type="ARBA" id="ARBA00009519"/>
    </source>
</evidence>
<dbReference type="GO" id="GO:0051998">
    <property type="term" value="F:protein carboxyl O-methyltransferase activity"/>
    <property type="evidence" value="ECO:0007669"/>
    <property type="project" value="UniProtKB-UniRule"/>
</dbReference>
<comment type="catalytic activity">
    <reaction evidence="2 10">
        <text>beta-D-fructose 1-phosphate + H2O = D-fructose + phosphate</text>
        <dbReference type="Rhea" id="RHEA:35603"/>
        <dbReference type="ChEBI" id="CHEBI:15377"/>
        <dbReference type="ChEBI" id="CHEBI:37721"/>
        <dbReference type="ChEBI" id="CHEBI:43474"/>
        <dbReference type="ChEBI" id="CHEBI:138881"/>
    </reaction>
</comment>
<dbReference type="InterPro" id="IPR002791">
    <property type="entry name" value="ARMT1-like_metal-bd"/>
</dbReference>
<keyword evidence="7 10" id="KW-0464">Manganese</keyword>
<dbReference type="FunFam" id="3.40.50.10880:FF:000005">
    <property type="entry name" value="DUF89-domain-containing protein"/>
    <property type="match status" value="1"/>
</dbReference>
<keyword evidence="10" id="KW-0808">Transferase</keyword>
<organism evidence="12 13">
    <name type="scientific">Bursaphelenchus okinawaensis</name>
    <dbReference type="NCBI Taxonomy" id="465554"/>
    <lineage>
        <taxon>Eukaryota</taxon>
        <taxon>Metazoa</taxon>
        <taxon>Ecdysozoa</taxon>
        <taxon>Nematoda</taxon>
        <taxon>Chromadorea</taxon>
        <taxon>Rhabditida</taxon>
        <taxon>Tylenchina</taxon>
        <taxon>Tylenchomorpha</taxon>
        <taxon>Aphelenchoidea</taxon>
        <taxon>Aphelenchoididae</taxon>
        <taxon>Bursaphelenchus</taxon>
    </lineage>
</organism>
<sequence length="432" mass="49559">MSLPKPGSGAERGSFAYNSIKDRWPRILTKIIDQLHQKHDYMVKTYGETGNSDVKDVIHQISRLRYLIATDKPLEYLDTEENDKAVWNDAIDSFKKKLGEGNVSWYKTPWLFTECYMYRLLHEFFLKSHNIKDYDPFRIEKEKGFFDSEAHLIALGTEVVKLANEGPATDLKTAISKHLQICLWGNKADLSLTGGDPHFMADTLFKELDDLRGNILVDHLDQVSEFLEKLDKKGTVDIAMDNAGLEVFTDFCLATVLISQNLASKVIFHGKAFPWYVSDVTEYDFHWTVKQTAEHKDSYLSTLGKLWQSYVKKGLFEYQTGDFYTYGFPYSEMKSLSPQVYETLGKSSLLIFKGDLNYRKLVGDLHWDPTTSFKETIRGFEPTNFVSLRTCKAETVAGLSKEAYDKVAKKFGKDTTWMVSSDYAVVQSFFKN</sequence>
<comment type="domain">
    <text evidence="10">Subfamily III proteins have a conserved RTxK motif about 40-50 residues from the C-terminus; the threonine may be replaced by serine or cysteine.</text>
</comment>
<dbReference type="EMBL" id="CAJFCW020000005">
    <property type="protein sequence ID" value="CAG9120188.1"/>
    <property type="molecule type" value="Genomic_DNA"/>
</dbReference>
<dbReference type="InterPro" id="IPR036075">
    <property type="entry name" value="ARMT-1-like_metal-bd_sf"/>
</dbReference>
<dbReference type="Proteomes" id="UP000783686">
    <property type="component" value="Unassembled WGS sequence"/>
</dbReference>
<feature type="domain" description="Damage-control phosphatase ARMT1-like metal-binding" evidence="11">
    <location>
        <begin position="20"/>
        <end position="406"/>
    </location>
</feature>
<dbReference type="OrthoDB" id="541375at2759"/>
<dbReference type="Proteomes" id="UP000614601">
    <property type="component" value="Unassembled WGS sequence"/>
</dbReference>
<dbReference type="GO" id="GO:0016791">
    <property type="term" value="F:phosphatase activity"/>
    <property type="evidence" value="ECO:0007669"/>
    <property type="project" value="TreeGrafter"/>
</dbReference>